<evidence type="ECO:0000256" key="2">
    <source>
        <dbReference type="SAM" id="SignalP"/>
    </source>
</evidence>
<keyword evidence="2" id="KW-0732">Signal</keyword>
<evidence type="ECO:0000256" key="1">
    <source>
        <dbReference type="SAM" id="Coils"/>
    </source>
</evidence>
<name>A0A0W0SGN0_9GAMM</name>
<dbReference type="Proteomes" id="UP000054921">
    <property type="component" value="Unassembled WGS sequence"/>
</dbReference>
<organism evidence="3 4">
    <name type="scientific">Legionella cherrii</name>
    <dbReference type="NCBI Taxonomy" id="28084"/>
    <lineage>
        <taxon>Bacteria</taxon>
        <taxon>Pseudomonadati</taxon>
        <taxon>Pseudomonadota</taxon>
        <taxon>Gammaproteobacteria</taxon>
        <taxon>Legionellales</taxon>
        <taxon>Legionellaceae</taxon>
        <taxon>Legionella</taxon>
    </lineage>
</organism>
<dbReference type="PATRIC" id="fig|28084.5.peg.572"/>
<dbReference type="EMBL" id="LNXW01000009">
    <property type="protein sequence ID" value="KTC82269.1"/>
    <property type="molecule type" value="Genomic_DNA"/>
</dbReference>
<feature type="signal peptide" evidence="2">
    <location>
        <begin position="1"/>
        <end position="20"/>
    </location>
</feature>
<proteinExistence type="predicted"/>
<protein>
    <recommendedName>
        <fullName evidence="5">Apolipoprotein A1/A4/E domain protein</fullName>
    </recommendedName>
</protein>
<dbReference type="AlphaFoldDB" id="A0A0W0SGN0"/>
<dbReference type="SUPFAM" id="SSF58113">
    <property type="entry name" value="Apolipoprotein A-I"/>
    <property type="match status" value="1"/>
</dbReference>
<dbReference type="RefSeq" id="WP_058387343.1">
    <property type="nucleotide sequence ID" value="NZ_LNXW01000009.1"/>
</dbReference>
<feature type="coiled-coil region" evidence="1">
    <location>
        <begin position="42"/>
        <end position="91"/>
    </location>
</feature>
<evidence type="ECO:0000313" key="3">
    <source>
        <dbReference type="EMBL" id="KTC82269.1"/>
    </source>
</evidence>
<keyword evidence="1" id="KW-0175">Coiled coil</keyword>
<accession>A0A0W0SGN0</accession>
<evidence type="ECO:0008006" key="5">
    <source>
        <dbReference type="Google" id="ProtNLM"/>
    </source>
</evidence>
<dbReference type="STRING" id="28084.Lche_0533"/>
<gene>
    <name evidence="3" type="ORF">Lche_0533</name>
</gene>
<comment type="caution">
    <text evidence="3">The sequence shown here is derived from an EMBL/GenBank/DDBJ whole genome shotgun (WGS) entry which is preliminary data.</text>
</comment>
<sequence>MKILAKSLFCTVFLANIAFADDISQFNTQIQSQLKQLQTDQQHQTQQMNTQLQEQIKKVQADLQQQIQSVNTQLQNQIKTVQSQLQTQIQTVNTQVQQLASKQASQPISVPAPAAPGKK</sequence>
<evidence type="ECO:0000313" key="4">
    <source>
        <dbReference type="Proteomes" id="UP000054921"/>
    </source>
</evidence>
<feature type="chain" id="PRO_5006911964" description="Apolipoprotein A1/A4/E domain protein" evidence="2">
    <location>
        <begin position="21"/>
        <end position="119"/>
    </location>
</feature>
<reference evidence="3 4" key="1">
    <citation type="submission" date="2015-11" db="EMBL/GenBank/DDBJ databases">
        <title>Genomic analysis of 38 Legionella species identifies large and diverse effector repertoires.</title>
        <authorList>
            <person name="Burstein D."/>
            <person name="Amaro F."/>
            <person name="Zusman T."/>
            <person name="Lifshitz Z."/>
            <person name="Cohen O."/>
            <person name="Gilbert J.A."/>
            <person name="Pupko T."/>
            <person name="Shuman H.A."/>
            <person name="Segal G."/>
        </authorList>
    </citation>
    <scope>NUCLEOTIDE SEQUENCE [LARGE SCALE GENOMIC DNA]</scope>
    <source>
        <strain evidence="3 4">ORW</strain>
    </source>
</reference>
<dbReference type="Gene3D" id="1.20.120.20">
    <property type="entry name" value="Apolipoprotein"/>
    <property type="match status" value="1"/>
</dbReference>